<proteinExistence type="predicted"/>
<organism evidence="1 2">
    <name type="scientific">Dongia mobilis</name>
    <dbReference type="NCBI Taxonomy" id="578943"/>
    <lineage>
        <taxon>Bacteria</taxon>
        <taxon>Pseudomonadati</taxon>
        <taxon>Pseudomonadota</taxon>
        <taxon>Alphaproteobacteria</taxon>
        <taxon>Rhodospirillales</taxon>
        <taxon>Dongiaceae</taxon>
        <taxon>Dongia</taxon>
    </lineage>
</organism>
<dbReference type="InterPro" id="IPR009922">
    <property type="entry name" value="DUF1457"/>
</dbReference>
<name>A0A4R6WU29_9PROT</name>
<accession>A0A4R6WU29</accession>
<dbReference type="Pfam" id="PF07310">
    <property type="entry name" value="PAS_5"/>
    <property type="match status" value="1"/>
</dbReference>
<dbReference type="Proteomes" id="UP000295783">
    <property type="component" value="Unassembled WGS sequence"/>
</dbReference>
<evidence type="ECO:0000313" key="2">
    <source>
        <dbReference type="Proteomes" id="UP000295783"/>
    </source>
</evidence>
<keyword evidence="2" id="KW-1185">Reference proteome</keyword>
<dbReference type="OrthoDB" id="7351187at2"/>
<sequence length="159" mass="18177">MINIATEAPNGITDPRLMSLYGYWSDKRGARPLPGRKDIDPLEMKDWLGNLMLVEFPGDITTYRVRLDGTNLEHYYGSARTGRGIETLTSEEERELILEQYRPVVESKRPRYIESEFINSDGVFSRQAKLILPLSNDGDRVDMVLVGIYFRSDAGVTMR</sequence>
<evidence type="ECO:0000313" key="1">
    <source>
        <dbReference type="EMBL" id="TDQ80418.1"/>
    </source>
</evidence>
<gene>
    <name evidence="1" type="ORF">A8950_2947</name>
</gene>
<protein>
    <submittedName>
        <fullName evidence="1">PAS domain-containing protein</fullName>
    </submittedName>
</protein>
<dbReference type="EMBL" id="SNYW01000011">
    <property type="protein sequence ID" value="TDQ80418.1"/>
    <property type="molecule type" value="Genomic_DNA"/>
</dbReference>
<comment type="caution">
    <text evidence="1">The sequence shown here is derived from an EMBL/GenBank/DDBJ whole genome shotgun (WGS) entry which is preliminary data.</text>
</comment>
<reference evidence="1 2" key="1">
    <citation type="submission" date="2019-03" db="EMBL/GenBank/DDBJ databases">
        <title>Genomic Encyclopedia of Type Strains, Phase III (KMG-III): the genomes of soil and plant-associated and newly described type strains.</title>
        <authorList>
            <person name="Whitman W."/>
        </authorList>
    </citation>
    <scope>NUCLEOTIDE SEQUENCE [LARGE SCALE GENOMIC DNA]</scope>
    <source>
        <strain evidence="1 2">CGMCC 1.7660</strain>
    </source>
</reference>
<dbReference type="AlphaFoldDB" id="A0A4R6WU29"/>